<dbReference type="AlphaFoldDB" id="A0A816IX86"/>
<gene>
    <name evidence="2" type="ORF">DARMORV10_C09P29640.1</name>
</gene>
<sequence>MERHVEAQSTPVTKTTEKSSPKQFTDSDCAAEVETSEIEPDRERILERGRRHHREVSETPELRASENAREERLPPEPKADQSVLTKQQMSEPHPLQRGHIAGHNRRTTTESDAL</sequence>
<dbReference type="Proteomes" id="UP001295469">
    <property type="component" value="Chromosome C09"/>
</dbReference>
<feature type="compositionally biased region" description="Basic and acidic residues" evidence="1">
    <location>
        <begin position="55"/>
        <end position="79"/>
    </location>
</feature>
<feature type="compositionally biased region" description="Basic and acidic residues" evidence="1">
    <location>
        <begin position="39"/>
        <end position="48"/>
    </location>
</feature>
<reference evidence="2" key="1">
    <citation type="submission" date="2021-01" db="EMBL/GenBank/DDBJ databases">
        <authorList>
            <consortium name="Genoscope - CEA"/>
            <person name="William W."/>
        </authorList>
    </citation>
    <scope>NUCLEOTIDE SEQUENCE</scope>
</reference>
<organism evidence="2">
    <name type="scientific">Brassica napus</name>
    <name type="common">Rape</name>
    <dbReference type="NCBI Taxonomy" id="3708"/>
    <lineage>
        <taxon>Eukaryota</taxon>
        <taxon>Viridiplantae</taxon>
        <taxon>Streptophyta</taxon>
        <taxon>Embryophyta</taxon>
        <taxon>Tracheophyta</taxon>
        <taxon>Spermatophyta</taxon>
        <taxon>Magnoliopsida</taxon>
        <taxon>eudicotyledons</taxon>
        <taxon>Gunneridae</taxon>
        <taxon>Pentapetalae</taxon>
        <taxon>rosids</taxon>
        <taxon>malvids</taxon>
        <taxon>Brassicales</taxon>
        <taxon>Brassicaceae</taxon>
        <taxon>Brassiceae</taxon>
        <taxon>Brassica</taxon>
    </lineage>
</organism>
<dbReference type="EMBL" id="HG994373">
    <property type="protein sequence ID" value="CAF1736145.1"/>
    <property type="molecule type" value="Genomic_DNA"/>
</dbReference>
<proteinExistence type="predicted"/>
<feature type="compositionally biased region" description="Acidic residues" evidence="1">
    <location>
        <begin position="29"/>
        <end position="38"/>
    </location>
</feature>
<feature type="region of interest" description="Disordered" evidence="1">
    <location>
        <begin position="1"/>
        <end position="114"/>
    </location>
</feature>
<name>A0A816IX86_BRANA</name>
<evidence type="ECO:0000256" key="1">
    <source>
        <dbReference type="SAM" id="MobiDB-lite"/>
    </source>
</evidence>
<accession>A0A816IX86</accession>
<evidence type="ECO:0000313" key="2">
    <source>
        <dbReference type="EMBL" id="CAF1736145.1"/>
    </source>
</evidence>
<protein>
    <submittedName>
        <fullName evidence="2">(rape) hypothetical protein</fullName>
    </submittedName>
</protein>